<dbReference type="InterPro" id="IPR025997">
    <property type="entry name" value="SBP_2_dom"/>
</dbReference>
<dbReference type="GO" id="GO:0003700">
    <property type="term" value="F:DNA-binding transcription factor activity"/>
    <property type="evidence" value="ECO:0007669"/>
    <property type="project" value="TreeGrafter"/>
</dbReference>
<evidence type="ECO:0000313" key="5">
    <source>
        <dbReference type="EMBL" id="GAK49738.1"/>
    </source>
</evidence>
<name>A0A0S6VR34_9BACT</name>
<gene>
    <name evidence="5" type="ORF">U14_00962</name>
</gene>
<evidence type="ECO:0000313" key="6">
    <source>
        <dbReference type="Proteomes" id="UP000030700"/>
    </source>
</evidence>
<dbReference type="SUPFAM" id="SSF47413">
    <property type="entry name" value="lambda repressor-like DNA-binding domains"/>
    <property type="match status" value="1"/>
</dbReference>
<dbReference type="CDD" id="cd01536">
    <property type="entry name" value="PBP1_ABC_sugar_binding-like"/>
    <property type="match status" value="1"/>
</dbReference>
<dbReference type="InterPro" id="IPR028082">
    <property type="entry name" value="Peripla_BP_I"/>
</dbReference>
<dbReference type="PROSITE" id="PS00356">
    <property type="entry name" value="HTH_LACI_1"/>
    <property type="match status" value="1"/>
</dbReference>
<dbReference type="PROSITE" id="PS50932">
    <property type="entry name" value="HTH_LACI_2"/>
    <property type="match status" value="1"/>
</dbReference>
<evidence type="ECO:0000256" key="1">
    <source>
        <dbReference type="ARBA" id="ARBA00023015"/>
    </source>
</evidence>
<evidence type="ECO:0000256" key="3">
    <source>
        <dbReference type="ARBA" id="ARBA00023163"/>
    </source>
</evidence>
<dbReference type="PRINTS" id="PR00036">
    <property type="entry name" value="HTHLACI"/>
</dbReference>
<dbReference type="Gene3D" id="3.40.50.2300">
    <property type="match status" value="2"/>
</dbReference>
<keyword evidence="3" id="KW-0804">Transcription</keyword>
<keyword evidence="2" id="KW-0238">DNA-binding</keyword>
<dbReference type="STRING" id="1499966.U14_00962"/>
<protein>
    <submittedName>
        <fullName evidence="5">Regulatory protein IclR</fullName>
    </submittedName>
</protein>
<dbReference type="Gene3D" id="1.10.260.40">
    <property type="entry name" value="lambda repressor-like DNA-binding domains"/>
    <property type="match status" value="1"/>
</dbReference>
<dbReference type="PANTHER" id="PTHR30146">
    <property type="entry name" value="LACI-RELATED TRANSCRIPTIONAL REPRESSOR"/>
    <property type="match status" value="1"/>
</dbReference>
<sequence>MSSMKDVARLAGVSLMTVSRVVNQSAPVDETTRAKVEDAIRKLRFRPNLFAKRLRQRHAEPNDTPHSLYAVYECYRECAKAGEPYTNSPGKGKRLGFASVFSAEPFGVEVEENICRQAELAGFERQDLILLDNKYDADIALKNAELMLAQELDLFIEYQADVKANHIIAAKFAEAEIPIIAVDIPVPGAPFMGVHDWQAATLGGKYMAQLITEKWGGWEAVDIVVLLQMPAGGEITMLRSEGFATALEETFGSQAEQKIVRADGGMGLAEQAKTAMYRVLAAHPNAKRIALTSINEETMSGAIEALQEAGRWQRENLIIITLGVDDLGKKQIREGLSDAGVAFFPEKYGEYLIPAACAILEGAPVPSHIFVENEIITRQNIDQFYPQR</sequence>
<proteinExistence type="predicted"/>
<keyword evidence="6" id="KW-1185">Reference proteome</keyword>
<dbReference type="HOGENOM" id="CLU_061792_0_0_0"/>
<dbReference type="AlphaFoldDB" id="A0A0S6VR34"/>
<dbReference type="InterPro" id="IPR010982">
    <property type="entry name" value="Lambda_DNA-bd_dom_sf"/>
</dbReference>
<dbReference type="SUPFAM" id="SSF53822">
    <property type="entry name" value="Periplasmic binding protein-like I"/>
    <property type="match status" value="1"/>
</dbReference>
<dbReference type="CDD" id="cd01392">
    <property type="entry name" value="HTH_LacI"/>
    <property type="match status" value="1"/>
</dbReference>
<dbReference type="PANTHER" id="PTHR30146:SF109">
    <property type="entry name" value="HTH-TYPE TRANSCRIPTIONAL REGULATOR GALS"/>
    <property type="match status" value="1"/>
</dbReference>
<dbReference type="Pfam" id="PF00356">
    <property type="entry name" value="LacI"/>
    <property type="match status" value="1"/>
</dbReference>
<dbReference type="GO" id="GO:0000976">
    <property type="term" value="F:transcription cis-regulatory region binding"/>
    <property type="evidence" value="ECO:0007669"/>
    <property type="project" value="TreeGrafter"/>
</dbReference>
<dbReference type="InterPro" id="IPR000843">
    <property type="entry name" value="HTH_LacI"/>
</dbReference>
<organism evidence="5 6">
    <name type="scientific">Candidatus Moduliflexus flocculans</name>
    <dbReference type="NCBI Taxonomy" id="1499966"/>
    <lineage>
        <taxon>Bacteria</taxon>
        <taxon>Candidatus Moduliflexota</taxon>
        <taxon>Candidatus Moduliflexia</taxon>
        <taxon>Candidatus Moduliflexales</taxon>
        <taxon>Candidatus Moduliflexaceae</taxon>
    </lineage>
</organism>
<reference evidence="5 6" key="1">
    <citation type="journal article" date="2015" name="PeerJ">
        <title>First genomic representation of candidate bacterial phylum KSB3 points to enhanced environmental sensing as a trigger of wastewater bulking.</title>
        <authorList>
            <person name="Sekiguchi Y."/>
            <person name="Ohashi A."/>
            <person name="Parks D.H."/>
            <person name="Yamauchi T."/>
            <person name="Tyson G.W."/>
            <person name="Hugenholtz P."/>
        </authorList>
    </citation>
    <scope>NUCLEOTIDE SEQUENCE [LARGE SCALE GENOMIC DNA]</scope>
</reference>
<accession>A0A0S6VR34</accession>
<keyword evidence="1" id="KW-0805">Transcription regulation</keyword>
<evidence type="ECO:0000256" key="2">
    <source>
        <dbReference type="ARBA" id="ARBA00023125"/>
    </source>
</evidence>
<evidence type="ECO:0000259" key="4">
    <source>
        <dbReference type="PROSITE" id="PS50932"/>
    </source>
</evidence>
<feature type="domain" description="HTH lacI-type" evidence="4">
    <location>
        <begin position="2"/>
        <end position="56"/>
    </location>
</feature>
<dbReference type="Pfam" id="PF13407">
    <property type="entry name" value="Peripla_BP_4"/>
    <property type="match status" value="1"/>
</dbReference>
<dbReference type="EMBL" id="DF820455">
    <property type="protein sequence ID" value="GAK49738.1"/>
    <property type="molecule type" value="Genomic_DNA"/>
</dbReference>
<dbReference type="Proteomes" id="UP000030700">
    <property type="component" value="Unassembled WGS sequence"/>
</dbReference>
<dbReference type="SMART" id="SM00354">
    <property type="entry name" value="HTH_LACI"/>
    <property type="match status" value="1"/>
</dbReference>